<comment type="similarity">
    <text evidence="1 8">Belongs to the endoribonuclease YbeY family.</text>
</comment>
<comment type="function">
    <text evidence="8">Single strand-specific metallo-endoribonuclease involved in late-stage 70S ribosome quality control and in maturation of the 3' terminus of the 16S rRNA.</text>
</comment>
<keyword evidence="5 8" id="KW-0255">Endonuclease</keyword>
<keyword evidence="2 8" id="KW-0690">Ribosome biogenesis</keyword>
<dbReference type="HAMAP" id="MF_00009">
    <property type="entry name" value="Endoribonucl_YbeY"/>
    <property type="match status" value="1"/>
</dbReference>
<comment type="caution">
    <text evidence="9">The sequence shown here is derived from an EMBL/GenBank/DDBJ whole genome shotgun (WGS) entry which is preliminary data.</text>
</comment>
<feature type="binding site" evidence="8">
    <location>
        <position position="123"/>
    </location>
    <ligand>
        <name>Zn(2+)</name>
        <dbReference type="ChEBI" id="CHEBI:29105"/>
        <note>catalytic</note>
    </ligand>
</feature>
<keyword evidence="8" id="KW-0963">Cytoplasm</keyword>
<keyword evidence="3 8" id="KW-0540">Nuclease</keyword>
<evidence type="ECO:0000313" key="9">
    <source>
        <dbReference type="EMBL" id="TCO70227.1"/>
    </source>
</evidence>
<dbReference type="EC" id="3.1.-.-" evidence="8"/>
<evidence type="ECO:0000256" key="6">
    <source>
        <dbReference type="ARBA" id="ARBA00022801"/>
    </source>
</evidence>
<keyword evidence="7 8" id="KW-0862">Zinc</keyword>
<feature type="binding site" evidence="8">
    <location>
        <position position="113"/>
    </location>
    <ligand>
        <name>Zn(2+)</name>
        <dbReference type="ChEBI" id="CHEBI:29105"/>
        <note>catalytic</note>
    </ligand>
</feature>
<dbReference type="AlphaFoldDB" id="A0A4R2KDK1"/>
<evidence type="ECO:0000313" key="10">
    <source>
        <dbReference type="Proteomes" id="UP000294980"/>
    </source>
</evidence>
<dbReference type="InterPro" id="IPR023091">
    <property type="entry name" value="MetalPrtase_cat_dom_sf_prd"/>
</dbReference>
<keyword evidence="6 8" id="KW-0378">Hydrolase</keyword>
<dbReference type="GO" id="GO:0004222">
    <property type="term" value="F:metalloendopeptidase activity"/>
    <property type="evidence" value="ECO:0007669"/>
    <property type="project" value="InterPro"/>
</dbReference>
<accession>A0A4R2KDK1</accession>
<dbReference type="NCBIfam" id="TIGR00043">
    <property type="entry name" value="rRNA maturation RNase YbeY"/>
    <property type="match status" value="1"/>
</dbReference>
<dbReference type="RefSeq" id="WP_117319658.1">
    <property type="nucleotide sequence ID" value="NZ_QQSW01000033.1"/>
</dbReference>
<sequence>MTLTLDVQAACSDPAPEESELRRWLDCALGEAGHARDAEISLRLTDEAEMAALNHRYRQRDGATNVLSFPADLPPGLELPLLGDIVICAPVVLREAREQGKPADSHWAHMTVHGCLHLLGYDHIEMADAEIMESLETRILAALGLPCPYTFSLEKERFAS</sequence>
<gene>
    <name evidence="8" type="primary">ybeY</name>
    <name evidence="9" type="ORF">EV688_12712</name>
</gene>
<dbReference type="PANTHER" id="PTHR46986:SF1">
    <property type="entry name" value="ENDORIBONUCLEASE YBEY, CHLOROPLASTIC"/>
    <property type="match status" value="1"/>
</dbReference>
<name>A0A4R2KDK1_9GAMM</name>
<dbReference type="PANTHER" id="PTHR46986">
    <property type="entry name" value="ENDORIBONUCLEASE YBEY, CHLOROPLASTIC"/>
    <property type="match status" value="1"/>
</dbReference>
<dbReference type="InterPro" id="IPR002036">
    <property type="entry name" value="YbeY"/>
</dbReference>
<dbReference type="PROSITE" id="PS01306">
    <property type="entry name" value="UPF0054"/>
    <property type="match status" value="1"/>
</dbReference>
<evidence type="ECO:0000256" key="8">
    <source>
        <dbReference type="HAMAP-Rule" id="MF_00009"/>
    </source>
</evidence>
<dbReference type="InterPro" id="IPR020549">
    <property type="entry name" value="YbeY_CS"/>
</dbReference>
<dbReference type="Pfam" id="PF02130">
    <property type="entry name" value="YbeY"/>
    <property type="match status" value="1"/>
</dbReference>
<keyword evidence="8" id="KW-0698">rRNA processing</keyword>
<evidence type="ECO:0000256" key="3">
    <source>
        <dbReference type="ARBA" id="ARBA00022722"/>
    </source>
</evidence>
<evidence type="ECO:0000256" key="7">
    <source>
        <dbReference type="ARBA" id="ARBA00022833"/>
    </source>
</evidence>
<keyword evidence="10" id="KW-1185">Reference proteome</keyword>
<comment type="subcellular location">
    <subcellularLocation>
        <location evidence="8">Cytoplasm</location>
    </subcellularLocation>
</comment>
<protein>
    <recommendedName>
        <fullName evidence="8">Endoribonuclease YbeY</fullName>
        <ecNumber evidence="8">3.1.-.-</ecNumber>
    </recommendedName>
</protein>
<dbReference type="Proteomes" id="UP000294980">
    <property type="component" value="Unassembled WGS sequence"/>
</dbReference>
<dbReference type="EMBL" id="SLWX01000027">
    <property type="protein sequence ID" value="TCO70227.1"/>
    <property type="molecule type" value="Genomic_DNA"/>
</dbReference>
<keyword evidence="4 8" id="KW-0479">Metal-binding</keyword>
<dbReference type="OrthoDB" id="9807740at2"/>
<evidence type="ECO:0000256" key="1">
    <source>
        <dbReference type="ARBA" id="ARBA00010875"/>
    </source>
</evidence>
<dbReference type="SUPFAM" id="SSF55486">
    <property type="entry name" value="Metalloproteases ('zincins'), catalytic domain"/>
    <property type="match status" value="1"/>
</dbReference>
<feature type="binding site" evidence="8">
    <location>
        <position position="117"/>
    </location>
    <ligand>
        <name>Zn(2+)</name>
        <dbReference type="ChEBI" id="CHEBI:29105"/>
        <note>catalytic</note>
    </ligand>
</feature>
<evidence type="ECO:0000256" key="5">
    <source>
        <dbReference type="ARBA" id="ARBA00022759"/>
    </source>
</evidence>
<dbReference type="GO" id="GO:0006364">
    <property type="term" value="P:rRNA processing"/>
    <property type="evidence" value="ECO:0007669"/>
    <property type="project" value="UniProtKB-UniRule"/>
</dbReference>
<comment type="cofactor">
    <cofactor evidence="8">
        <name>Zn(2+)</name>
        <dbReference type="ChEBI" id="CHEBI:29105"/>
    </cofactor>
    <text evidence="8">Binds 1 zinc ion.</text>
</comment>
<proteinExistence type="inferred from homology"/>
<dbReference type="GO" id="GO:0004521">
    <property type="term" value="F:RNA endonuclease activity"/>
    <property type="evidence" value="ECO:0007669"/>
    <property type="project" value="UniProtKB-UniRule"/>
</dbReference>
<dbReference type="GO" id="GO:0005737">
    <property type="term" value="C:cytoplasm"/>
    <property type="evidence" value="ECO:0007669"/>
    <property type="project" value="UniProtKB-SubCell"/>
</dbReference>
<organism evidence="9 10">
    <name type="scientific">Chromatocurvus halotolerans</name>
    <dbReference type="NCBI Taxonomy" id="1132028"/>
    <lineage>
        <taxon>Bacteria</taxon>
        <taxon>Pseudomonadati</taxon>
        <taxon>Pseudomonadota</taxon>
        <taxon>Gammaproteobacteria</taxon>
        <taxon>Cellvibrionales</taxon>
        <taxon>Halieaceae</taxon>
        <taxon>Chromatocurvus</taxon>
    </lineage>
</organism>
<dbReference type="GO" id="GO:0008270">
    <property type="term" value="F:zinc ion binding"/>
    <property type="evidence" value="ECO:0007669"/>
    <property type="project" value="UniProtKB-UniRule"/>
</dbReference>
<dbReference type="Gene3D" id="3.40.390.30">
    <property type="entry name" value="Metalloproteases ('zincins'), catalytic domain"/>
    <property type="match status" value="1"/>
</dbReference>
<evidence type="ECO:0000256" key="4">
    <source>
        <dbReference type="ARBA" id="ARBA00022723"/>
    </source>
</evidence>
<evidence type="ECO:0000256" key="2">
    <source>
        <dbReference type="ARBA" id="ARBA00022517"/>
    </source>
</evidence>
<reference evidence="9 10" key="1">
    <citation type="submission" date="2019-03" db="EMBL/GenBank/DDBJ databases">
        <title>Genomic Encyclopedia of Type Strains, Phase IV (KMG-IV): sequencing the most valuable type-strain genomes for metagenomic binning, comparative biology and taxonomic classification.</title>
        <authorList>
            <person name="Goeker M."/>
        </authorList>
    </citation>
    <scope>NUCLEOTIDE SEQUENCE [LARGE SCALE GENOMIC DNA]</scope>
    <source>
        <strain evidence="9 10">DSM 23344</strain>
    </source>
</reference>